<sequence>GDRKSKLGNFTIVELGQMVQALGVFVKPTGRKDNIIAAIVSYYIKRLKEDFAKLGAPPKETDTNVEENKDGVPIFELKKPSSLVEAPTAKEDHAVAVTTNKDDIKQTNRISRRDDERLDYDYRANRKYHSRKFGDTEFFTGDYDNLDHPARKHKSRNHRSYDQVDDYRSYDQVEDHRHHQRRGHGHAQYTSANAYNKFKIPDGSYRY</sequence>
<feature type="non-terminal residue" evidence="2">
    <location>
        <position position="1"/>
    </location>
</feature>
<comment type="caution">
    <text evidence="2">The sequence shown here is derived from an EMBL/GenBank/DDBJ whole genome shotgun (WGS) entry which is preliminary data.</text>
</comment>
<dbReference type="AlphaFoldDB" id="A0A8H3YHY6"/>
<organism evidence="2 3">
    <name type="scientific">Venturia inaequalis</name>
    <name type="common">Apple scab fungus</name>
    <dbReference type="NCBI Taxonomy" id="5025"/>
    <lineage>
        <taxon>Eukaryota</taxon>
        <taxon>Fungi</taxon>
        <taxon>Dikarya</taxon>
        <taxon>Ascomycota</taxon>
        <taxon>Pezizomycotina</taxon>
        <taxon>Dothideomycetes</taxon>
        <taxon>Pleosporomycetidae</taxon>
        <taxon>Venturiales</taxon>
        <taxon>Venturiaceae</taxon>
        <taxon>Venturia</taxon>
    </lineage>
</organism>
<reference evidence="2 3" key="1">
    <citation type="submission" date="2019-11" db="EMBL/GenBank/DDBJ databases">
        <title>Venturia inaequalis Genome Resource.</title>
        <authorList>
            <person name="Lichtner F.J."/>
        </authorList>
    </citation>
    <scope>NUCLEOTIDE SEQUENCE [LARGE SCALE GENOMIC DNA]</scope>
    <source>
        <strain evidence="2">Bline_iso_100314</strain>
    </source>
</reference>
<dbReference type="Proteomes" id="UP000433883">
    <property type="component" value="Unassembled WGS sequence"/>
</dbReference>
<evidence type="ECO:0000256" key="1">
    <source>
        <dbReference type="SAM" id="MobiDB-lite"/>
    </source>
</evidence>
<accession>A0A8H3YHY6</accession>
<gene>
    <name evidence="2" type="ORF">BLS_005537</name>
</gene>
<evidence type="ECO:0000313" key="2">
    <source>
        <dbReference type="EMBL" id="KAE9961075.1"/>
    </source>
</evidence>
<proteinExistence type="predicted"/>
<name>A0A8H3YHY6_VENIN</name>
<protein>
    <submittedName>
        <fullName evidence="2">Uncharacterized protein</fullName>
    </submittedName>
</protein>
<dbReference type="EMBL" id="WNWQ01003858">
    <property type="protein sequence ID" value="KAE9961075.1"/>
    <property type="molecule type" value="Genomic_DNA"/>
</dbReference>
<evidence type="ECO:0000313" key="3">
    <source>
        <dbReference type="Proteomes" id="UP000433883"/>
    </source>
</evidence>
<feature type="region of interest" description="Disordered" evidence="1">
    <location>
        <begin position="171"/>
        <end position="194"/>
    </location>
</feature>